<evidence type="ECO:0000259" key="1">
    <source>
        <dbReference type="PROSITE" id="PS50943"/>
    </source>
</evidence>
<dbReference type="AlphaFoldDB" id="A0A7H9ELE5"/>
<dbReference type="KEGG" id="lsw:GTO87_08125"/>
<dbReference type="PROSITE" id="PS50943">
    <property type="entry name" value="HTH_CROC1"/>
    <property type="match status" value="1"/>
</dbReference>
<organism evidence="2 3">
    <name type="scientific">Ligilactobacillus saerimneri</name>
    <dbReference type="NCBI Taxonomy" id="228229"/>
    <lineage>
        <taxon>Bacteria</taxon>
        <taxon>Bacillati</taxon>
        <taxon>Bacillota</taxon>
        <taxon>Bacilli</taxon>
        <taxon>Lactobacillales</taxon>
        <taxon>Lactobacillaceae</taxon>
        <taxon>Ligilactobacillus</taxon>
    </lineage>
</organism>
<gene>
    <name evidence="2" type="ORF">GTO87_08125</name>
</gene>
<dbReference type="GO" id="GO:0003677">
    <property type="term" value="F:DNA binding"/>
    <property type="evidence" value="ECO:0007669"/>
    <property type="project" value="InterPro"/>
</dbReference>
<sequence>MFAERLRALRQGRNMTLTELARELSKMTPDERPNTGPQIGSWERGVNTPSYIEVHKLAVFFGVSMDYLAGRAYPQIDLNELFATTSQLEFAGQKLSSADRNAIYGLVKGYVQGKYFDPNGASGTALTDDLTLPLD</sequence>
<dbReference type="InterPro" id="IPR010982">
    <property type="entry name" value="Lambda_DNA-bd_dom_sf"/>
</dbReference>
<evidence type="ECO:0000313" key="2">
    <source>
        <dbReference type="EMBL" id="QLL78550.1"/>
    </source>
</evidence>
<dbReference type="Proteomes" id="UP000510886">
    <property type="component" value="Chromosome"/>
</dbReference>
<dbReference type="EMBL" id="CP047418">
    <property type="protein sequence ID" value="QLL78550.1"/>
    <property type="molecule type" value="Genomic_DNA"/>
</dbReference>
<dbReference type="InterPro" id="IPR001387">
    <property type="entry name" value="Cro/C1-type_HTH"/>
</dbReference>
<dbReference type="Gene3D" id="1.10.260.40">
    <property type="entry name" value="lambda repressor-like DNA-binding domains"/>
    <property type="match status" value="1"/>
</dbReference>
<evidence type="ECO:0000313" key="3">
    <source>
        <dbReference type="Proteomes" id="UP000510886"/>
    </source>
</evidence>
<feature type="domain" description="HTH cro/C1-type" evidence="1">
    <location>
        <begin position="6"/>
        <end position="68"/>
    </location>
</feature>
<dbReference type="SUPFAM" id="SSF47413">
    <property type="entry name" value="lambda repressor-like DNA-binding domains"/>
    <property type="match status" value="1"/>
</dbReference>
<accession>A0A7H9ELE5</accession>
<dbReference type="CDD" id="cd00093">
    <property type="entry name" value="HTH_XRE"/>
    <property type="match status" value="1"/>
</dbReference>
<protein>
    <submittedName>
        <fullName evidence="2">Helix-turn-helix domain-containing protein</fullName>
    </submittedName>
</protein>
<dbReference type="SMART" id="SM00530">
    <property type="entry name" value="HTH_XRE"/>
    <property type="match status" value="1"/>
</dbReference>
<reference evidence="2 3" key="1">
    <citation type="submission" date="2020-01" db="EMBL/GenBank/DDBJ databases">
        <title>Complete and circular genome sequences of six lactobacillus isolates from horses.</title>
        <authorList>
            <person name="Hassan H.M."/>
        </authorList>
    </citation>
    <scope>NUCLEOTIDE SEQUENCE [LARGE SCALE GENOMIC DNA]</scope>
    <source>
        <strain evidence="2 3">1A</strain>
    </source>
</reference>
<dbReference type="RefSeq" id="WP_027826457.1">
    <property type="nucleotide sequence ID" value="NZ_CALVCX010000069.1"/>
</dbReference>
<name>A0A7H9ELE5_9LACO</name>
<proteinExistence type="predicted"/>